<feature type="compositionally biased region" description="Low complexity" evidence="1">
    <location>
        <begin position="132"/>
        <end position="142"/>
    </location>
</feature>
<organism evidence="3 4">
    <name type="scientific">Streptomyces camelliae</name>
    <dbReference type="NCBI Taxonomy" id="3004093"/>
    <lineage>
        <taxon>Bacteria</taxon>
        <taxon>Bacillati</taxon>
        <taxon>Actinomycetota</taxon>
        <taxon>Actinomycetes</taxon>
        <taxon>Kitasatosporales</taxon>
        <taxon>Streptomycetaceae</taxon>
        <taxon>Streptomyces</taxon>
    </lineage>
</organism>
<accession>A0ABY7P505</accession>
<feature type="domain" description="DUF1023" evidence="2">
    <location>
        <begin position="365"/>
        <end position="534"/>
    </location>
</feature>
<dbReference type="Gene3D" id="3.40.50.1820">
    <property type="entry name" value="alpha/beta hydrolase"/>
    <property type="match status" value="1"/>
</dbReference>
<dbReference type="InterPro" id="IPR029058">
    <property type="entry name" value="AB_hydrolase_fold"/>
</dbReference>
<gene>
    <name evidence="3" type="ORF">O1G22_17060</name>
</gene>
<keyword evidence="3" id="KW-0378">Hydrolase</keyword>
<reference evidence="3 4" key="1">
    <citation type="submission" date="2022-12" db="EMBL/GenBank/DDBJ databases">
        <authorList>
            <person name="Mo P."/>
        </authorList>
    </citation>
    <scope>NUCLEOTIDE SEQUENCE [LARGE SCALE GENOMIC DNA]</scope>
    <source>
        <strain evidence="3 4">HUAS 2-6</strain>
    </source>
</reference>
<dbReference type="EMBL" id="CP115300">
    <property type="protein sequence ID" value="WBO64423.1"/>
    <property type="molecule type" value="Genomic_DNA"/>
</dbReference>
<feature type="region of interest" description="Disordered" evidence="1">
    <location>
        <begin position="117"/>
        <end position="142"/>
    </location>
</feature>
<keyword evidence="4" id="KW-1185">Reference proteome</keyword>
<evidence type="ECO:0000256" key="1">
    <source>
        <dbReference type="SAM" id="MobiDB-lite"/>
    </source>
</evidence>
<dbReference type="Pfam" id="PF06259">
    <property type="entry name" value="Abhydrolase_8"/>
    <property type="match status" value="1"/>
</dbReference>
<evidence type="ECO:0000313" key="3">
    <source>
        <dbReference type="EMBL" id="WBO64423.1"/>
    </source>
</evidence>
<dbReference type="RefSeq" id="WP_270082130.1">
    <property type="nucleotide sequence ID" value="NZ_CP115300.1"/>
</dbReference>
<protein>
    <submittedName>
        <fullName evidence="3">Alpha/beta hydrolase</fullName>
    </submittedName>
</protein>
<sequence length="611" mass="65631">MDLATLKALKPSEYQEAAAGYRTTSKMASTAKDAIDNRISAQIRNQLEGETANAALRELKELSKDFHYTQTECALISTALDGFAFDMAAAKRKLEAAIEDAKAAGCTVDADGSVSFPAGGKEVDGKVPEGGTVSASPSPTDPTAAALERQAVHMHPNPNFGKAVGFADRIGDALKEATDADAKWAPKLRALKADDDLVVSDKDWSDVKADTDAVRDAGKSYLDSLPQPPKHDSPKDNAAWWNGLTDEQRSDYLAVHPDSVGAMDGLPATVRDQANHTVLDEAHAKAQLGYDAWLKNHPEPKRYEPYFNPMTGTEVKGTMVESQEWKDWEKARQEARGPLGGMEAIQRRFDTYTDESKRPYLLGFDDKNNGRAIVSIGNPDTADNVVTYVPGTGTTLSGIDGDIRRAELLQDRASFTDPTHTTASIMWLGYDAPQGLLSDATDAKYADAAREPLSNFLTGIGTAHHGSVNSTLLGHSYGTLVAGETMRDHPHLPVNNAILVGSPGVGANHAKDLHIGADHVWAATAKNDLVNLAPPPAGTLAPLNPMAYWRLFNDHSIMYGNDPTSDEFGGRTFHVADGKLPGTDGFMPAHSQYWEGDSLNNMAKIVTGGTP</sequence>
<evidence type="ECO:0000259" key="2">
    <source>
        <dbReference type="Pfam" id="PF06259"/>
    </source>
</evidence>
<dbReference type="Proteomes" id="UP001212326">
    <property type="component" value="Chromosome"/>
</dbReference>
<dbReference type="InterPro" id="IPR010427">
    <property type="entry name" value="DUF1023"/>
</dbReference>
<proteinExistence type="predicted"/>
<name>A0ABY7P505_9ACTN</name>
<evidence type="ECO:0000313" key="4">
    <source>
        <dbReference type="Proteomes" id="UP001212326"/>
    </source>
</evidence>
<dbReference type="GO" id="GO:0016787">
    <property type="term" value="F:hydrolase activity"/>
    <property type="evidence" value="ECO:0007669"/>
    <property type="project" value="UniProtKB-KW"/>
</dbReference>
<dbReference type="SUPFAM" id="SSF53474">
    <property type="entry name" value="alpha/beta-Hydrolases"/>
    <property type="match status" value="1"/>
</dbReference>